<accession>A0A384K7Y4</accession>
<name>A0A384K7Y4_BOTFB</name>
<protein>
    <recommendedName>
        <fullName evidence="1">Heterokaryon incompatibility domain-containing protein</fullName>
    </recommendedName>
</protein>
<reference evidence="2 3" key="1">
    <citation type="journal article" date="2011" name="PLoS Genet.">
        <title>Genomic analysis of the necrotrophic fungal pathogens Sclerotinia sclerotiorum and Botrytis cinerea.</title>
        <authorList>
            <person name="Amselem J."/>
            <person name="Cuomo C.A."/>
            <person name="van Kan J.A."/>
            <person name="Viaud M."/>
            <person name="Benito E.P."/>
            <person name="Couloux A."/>
            <person name="Coutinho P.M."/>
            <person name="de Vries R.P."/>
            <person name="Dyer P.S."/>
            <person name="Fillinger S."/>
            <person name="Fournier E."/>
            <person name="Gout L."/>
            <person name="Hahn M."/>
            <person name="Kohn L."/>
            <person name="Lapalu N."/>
            <person name="Plummer K.M."/>
            <person name="Pradier J.M."/>
            <person name="Quevillon E."/>
            <person name="Sharon A."/>
            <person name="Simon A."/>
            <person name="ten Have A."/>
            <person name="Tudzynski B."/>
            <person name="Tudzynski P."/>
            <person name="Wincker P."/>
            <person name="Andrew M."/>
            <person name="Anthouard V."/>
            <person name="Beever R.E."/>
            <person name="Beffa R."/>
            <person name="Benoit I."/>
            <person name="Bouzid O."/>
            <person name="Brault B."/>
            <person name="Chen Z."/>
            <person name="Choquer M."/>
            <person name="Collemare J."/>
            <person name="Cotton P."/>
            <person name="Danchin E.G."/>
            <person name="Da Silva C."/>
            <person name="Gautier A."/>
            <person name="Giraud C."/>
            <person name="Giraud T."/>
            <person name="Gonzalez C."/>
            <person name="Grossetete S."/>
            <person name="Guldener U."/>
            <person name="Henrissat B."/>
            <person name="Howlett B.J."/>
            <person name="Kodira C."/>
            <person name="Kretschmer M."/>
            <person name="Lappartient A."/>
            <person name="Leroch M."/>
            <person name="Levis C."/>
            <person name="Mauceli E."/>
            <person name="Neuveglise C."/>
            <person name="Oeser B."/>
            <person name="Pearson M."/>
            <person name="Poulain J."/>
            <person name="Poussereau N."/>
            <person name="Quesneville H."/>
            <person name="Rascle C."/>
            <person name="Schumacher J."/>
            <person name="Segurens B."/>
            <person name="Sexton A."/>
            <person name="Silva E."/>
            <person name="Sirven C."/>
            <person name="Soanes D.M."/>
            <person name="Talbot N.J."/>
            <person name="Templeton M."/>
            <person name="Yandava C."/>
            <person name="Yarden O."/>
            <person name="Zeng Q."/>
            <person name="Rollins J.A."/>
            <person name="Lebrun M.H."/>
            <person name="Dickman M."/>
        </authorList>
    </citation>
    <scope>NUCLEOTIDE SEQUENCE [LARGE SCALE GENOMIC DNA]</scope>
    <source>
        <strain evidence="2 3">B05.10</strain>
    </source>
</reference>
<dbReference type="InterPro" id="IPR010730">
    <property type="entry name" value="HET"/>
</dbReference>
<reference evidence="2 3" key="3">
    <citation type="journal article" date="2017" name="Mol. Plant Pathol.">
        <title>A gapless genome sequence of the fungus Botrytis cinerea.</title>
        <authorList>
            <person name="Van Kan J.A."/>
            <person name="Stassen J.H."/>
            <person name="Mosbach A."/>
            <person name="Van Der Lee T.A."/>
            <person name="Faino L."/>
            <person name="Farmer A.D."/>
            <person name="Papasotiriou D.G."/>
            <person name="Zhou S."/>
            <person name="Seidl M.F."/>
            <person name="Cottam E."/>
            <person name="Edel D."/>
            <person name="Hahn M."/>
            <person name="Schwartz D.C."/>
            <person name="Dietrich R.A."/>
            <person name="Widdison S."/>
            <person name="Scalliet G."/>
        </authorList>
    </citation>
    <scope>NUCLEOTIDE SEQUENCE [LARGE SCALE GENOMIC DNA]</scope>
    <source>
        <strain evidence="2 3">B05.10</strain>
    </source>
</reference>
<dbReference type="RefSeq" id="XP_024553964.1">
    <property type="nucleotide sequence ID" value="XM_024698147.1"/>
</dbReference>
<dbReference type="PANTHER" id="PTHR24148:SF73">
    <property type="entry name" value="HET DOMAIN PROTEIN (AFU_ORTHOLOGUE AFUA_8G01020)"/>
    <property type="match status" value="1"/>
</dbReference>
<dbReference type="Proteomes" id="UP000001798">
    <property type="component" value="Chromosome 16"/>
</dbReference>
<dbReference type="Pfam" id="PF06985">
    <property type="entry name" value="HET"/>
    <property type="match status" value="1"/>
</dbReference>
<dbReference type="OrthoDB" id="3600004at2759"/>
<evidence type="ECO:0000259" key="1">
    <source>
        <dbReference type="Pfam" id="PF06985"/>
    </source>
</evidence>
<dbReference type="PANTHER" id="PTHR24148">
    <property type="entry name" value="ANKYRIN REPEAT DOMAIN-CONTAINING PROTEIN 39 HOMOLOG-RELATED"/>
    <property type="match status" value="1"/>
</dbReference>
<organism evidence="2 3">
    <name type="scientific">Botryotinia fuckeliana (strain B05.10)</name>
    <name type="common">Noble rot fungus</name>
    <name type="synonym">Botrytis cinerea</name>
    <dbReference type="NCBI Taxonomy" id="332648"/>
    <lineage>
        <taxon>Eukaryota</taxon>
        <taxon>Fungi</taxon>
        <taxon>Dikarya</taxon>
        <taxon>Ascomycota</taxon>
        <taxon>Pezizomycotina</taxon>
        <taxon>Leotiomycetes</taxon>
        <taxon>Helotiales</taxon>
        <taxon>Sclerotiniaceae</taxon>
        <taxon>Botrytis</taxon>
    </lineage>
</organism>
<sequence>MDASHPETKLRYRPLVSKTAIRLVMIHPGSRDDLIRCHLIPTIGVNDKDVIVRKNLHDVLVQIRLSEAERHIWIGALSINQSDIKERNAQIEIMGQIYSGVLVAIVLLGNAAENSDTTCRVLKEMAAQTVLETADKMTYQEFPNHIELVKVFDSLNHEDRKALVALFQRSYWSRIWILQKLHLAKSY</sequence>
<dbReference type="VEuPathDB" id="FungiDB:Bcin16g04190"/>
<keyword evidence="3" id="KW-1185">Reference proteome</keyword>
<evidence type="ECO:0000313" key="3">
    <source>
        <dbReference type="Proteomes" id="UP000001798"/>
    </source>
</evidence>
<reference evidence="2 3" key="2">
    <citation type="journal article" date="2012" name="Eukaryot. Cell">
        <title>Genome update of Botrytis cinerea strains B05.10 and T4.</title>
        <authorList>
            <person name="Staats M."/>
            <person name="van Kan J.A."/>
        </authorList>
    </citation>
    <scope>NUCLEOTIDE SEQUENCE [LARGE SCALE GENOMIC DNA]</scope>
    <source>
        <strain evidence="2 3">B05.10</strain>
    </source>
</reference>
<evidence type="ECO:0000313" key="2">
    <source>
        <dbReference type="EMBL" id="ATZ58717.1"/>
    </source>
</evidence>
<gene>
    <name evidence="2" type="ORF">BCIN_16g04190</name>
</gene>
<dbReference type="EMBL" id="CP009820">
    <property type="protein sequence ID" value="ATZ58717.1"/>
    <property type="molecule type" value="Genomic_DNA"/>
</dbReference>
<dbReference type="KEGG" id="bfu:BCIN_16g04190"/>
<feature type="domain" description="Heterokaryon incompatibility" evidence="1">
    <location>
        <begin position="42"/>
        <end position="179"/>
    </location>
</feature>
<dbReference type="GeneID" id="36395017"/>
<dbReference type="InterPro" id="IPR052895">
    <property type="entry name" value="HetReg/Transcr_Mod"/>
</dbReference>
<dbReference type="AlphaFoldDB" id="A0A384K7Y4"/>
<proteinExistence type="predicted"/>